<dbReference type="GO" id="GO:0030010">
    <property type="term" value="P:establishment of cell polarity"/>
    <property type="evidence" value="ECO:0007669"/>
    <property type="project" value="TreeGrafter"/>
</dbReference>
<dbReference type="SUPFAM" id="SSF48065">
    <property type="entry name" value="DBL homology domain (DH-domain)"/>
    <property type="match status" value="1"/>
</dbReference>
<evidence type="ECO:0000259" key="1">
    <source>
        <dbReference type="PROSITE" id="PS50010"/>
    </source>
</evidence>
<dbReference type="GO" id="GO:0043332">
    <property type="term" value="C:mating projection tip"/>
    <property type="evidence" value="ECO:0007669"/>
    <property type="project" value="TreeGrafter"/>
</dbReference>
<evidence type="ECO:0000313" key="3">
    <source>
        <dbReference type="Proteomes" id="UP001383192"/>
    </source>
</evidence>
<gene>
    <name evidence="2" type="primary">CDC24_1</name>
    <name evidence="2" type="ORF">VNI00_002813</name>
</gene>
<dbReference type="GO" id="GO:0005085">
    <property type="term" value="F:guanyl-nucleotide exchange factor activity"/>
    <property type="evidence" value="ECO:0007669"/>
    <property type="project" value="InterPro"/>
</dbReference>
<organism evidence="2 3">
    <name type="scientific">Paramarasmius palmivorus</name>
    <dbReference type="NCBI Taxonomy" id="297713"/>
    <lineage>
        <taxon>Eukaryota</taxon>
        <taxon>Fungi</taxon>
        <taxon>Dikarya</taxon>
        <taxon>Basidiomycota</taxon>
        <taxon>Agaricomycotina</taxon>
        <taxon>Agaricomycetes</taxon>
        <taxon>Agaricomycetidae</taxon>
        <taxon>Agaricales</taxon>
        <taxon>Marasmiineae</taxon>
        <taxon>Marasmiaceae</taxon>
        <taxon>Paramarasmius</taxon>
    </lineage>
</organism>
<comment type="caution">
    <text evidence="2">The sequence shown here is derived from an EMBL/GenBank/DDBJ whole genome shotgun (WGS) entry which is preliminary data.</text>
</comment>
<name>A0AAW0DXT0_9AGAR</name>
<dbReference type="EMBL" id="JAYKXP010000007">
    <property type="protein sequence ID" value="KAK7056260.1"/>
    <property type="molecule type" value="Genomic_DNA"/>
</dbReference>
<dbReference type="GO" id="GO:0005634">
    <property type="term" value="C:nucleus"/>
    <property type="evidence" value="ECO:0007669"/>
    <property type="project" value="TreeGrafter"/>
</dbReference>
<sequence length="630" mass="71340">MNGATSSTDRERTLDSSTSAIVVTNGSIHNACATLCSRLRKILNSETYPLQAVDDDPVDGIRSLFLRGIPLVIIYNLLPPHYPRINLSVEAFEDDEYCRRMAVALFSLYGNQFLRSERFSYEEISDEEGLHKPVDAVHLILDKIHESGHSTIETGLENASSPRPLSPYLNHSLRLRGSLEDKWMDCVRQLIASEHRYLNQIDLLEQYSKTLVQCQAISEEFAAHVFPRKTFLFMRKHLAQMDCIADHPWLEQRWGRFIKKTSDDLTFMYRIYCVNRILASEILDKVDLGTVKVNGNTLSKETFESLLDTPFNHLTEFSVALNTLANVSTEVDHPHHEELLVSRDALNFTTVFTAVQKAKTDVVLRNLEQAIIDWKDLLPDTFGLFVREEELLVRKQDVFQNLKVFLFENVLLYCDEALPEPLVTSRRGKRKLSSASARSDTSHSEIATPSMNIKGVMPCSIIQYIETSELERNVGSIPRIYHSVTIVCGYETISLVCESKDQMRSWCSVLEESRRASLAASLQHTPFISQDKASKSGDVQVAGASLAKVHAWGNSFVLNVSSFAKYEDFMENVERKMRLVGRSMFHNKHPVVKVPDSNGNLTAITPESDLATLFSRGSMIHLYAELEPDP</sequence>
<reference evidence="2 3" key="1">
    <citation type="submission" date="2024-01" db="EMBL/GenBank/DDBJ databases">
        <title>A draft genome for a cacao thread blight-causing isolate of Paramarasmius palmivorus.</title>
        <authorList>
            <person name="Baruah I.K."/>
            <person name="Bukari Y."/>
            <person name="Amoako-Attah I."/>
            <person name="Meinhardt L.W."/>
            <person name="Bailey B.A."/>
            <person name="Cohen S.P."/>
        </authorList>
    </citation>
    <scope>NUCLEOTIDE SEQUENCE [LARGE SCALE GENOMIC DNA]</scope>
    <source>
        <strain evidence="2 3">GH-12</strain>
    </source>
</reference>
<dbReference type="PANTHER" id="PTHR47339:SF1">
    <property type="entry name" value="CELL DIVISION CONTROL PROTEIN 24"/>
    <property type="match status" value="1"/>
</dbReference>
<feature type="domain" description="DH" evidence="1">
    <location>
        <begin position="182"/>
        <end position="339"/>
    </location>
</feature>
<dbReference type="Gene3D" id="2.30.29.30">
    <property type="entry name" value="Pleckstrin-homology domain (PH domain)/Phosphotyrosine-binding domain (PTB)"/>
    <property type="match status" value="1"/>
</dbReference>
<dbReference type="PROSITE" id="PS50010">
    <property type="entry name" value="DH_2"/>
    <property type="match status" value="1"/>
</dbReference>
<dbReference type="InterPro" id="IPR000219">
    <property type="entry name" value="DH_dom"/>
</dbReference>
<proteinExistence type="predicted"/>
<dbReference type="GO" id="GO:0000935">
    <property type="term" value="C:division septum"/>
    <property type="evidence" value="ECO:0007669"/>
    <property type="project" value="TreeGrafter"/>
</dbReference>
<dbReference type="InterPro" id="IPR001849">
    <property type="entry name" value="PH_domain"/>
</dbReference>
<dbReference type="AlphaFoldDB" id="A0AAW0DXT0"/>
<dbReference type="Proteomes" id="UP001383192">
    <property type="component" value="Unassembled WGS sequence"/>
</dbReference>
<dbReference type="InterPro" id="IPR053026">
    <property type="entry name" value="CDC42_GEF"/>
</dbReference>
<keyword evidence="3" id="KW-1185">Reference proteome</keyword>
<dbReference type="GO" id="GO:0031106">
    <property type="term" value="P:septin ring organization"/>
    <property type="evidence" value="ECO:0007669"/>
    <property type="project" value="TreeGrafter"/>
</dbReference>
<dbReference type="SUPFAM" id="SSF50729">
    <property type="entry name" value="PH domain-like"/>
    <property type="match status" value="1"/>
</dbReference>
<dbReference type="GO" id="GO:0005737">
    <property type="term" value="C:cytoplasm"/>
    <property type="evidence" value="ECO:0007669"/>
    <property type="project" value="TreeGrafter"/>
</dbReference>
<dbReference type="InterPro" id="IPR011993">
    <property type="entry name" value="PH-like_dom_sf"/>
</dbReference>
<dbReference type="Gene3D" id="1.20.900.10">
    <property type="entry name" value="Dbl homology (DH) domain"/>
    <property type="match status" value="1"/>
</dbReference>
<evidence type="ECO:0000313" key="2">
    <source>
        <dbReference type="EMBL" id="KAK7056260.1"/>
    </source>
</evidence>
<dbReference type="PANTHER" id="PTHR47339">
    <property type="entry name" value="CELL DIVISION CONTROL PROTEIN 24"/>
    <property type="match status" value="1"/>
</dbReference>
<protein>
    <submittedName>
        <fullName evidence="2">Guanine nucleotide exchange factor for Cdc42p</fullName>
    </submittedName>
</protein>
<dbReference type="Pfam" id="PF15411">
    <property type="entry name" value="PH_10"/>
    <property type="match status" value="1"/>
</dbReference>
<accession>A0AAW0DXT0</accession>
<dbReference type="InterPro" id="IPR035899">
    <property type="entry name" value="DBL_dom_sf"/>
</dbReference>
<dbReference type="Pfam" id="PF00621">
    <property type="entry name" value="RhoGEF"/>
    <property type="match status" value="1"/>
</dbReference>
<dbReference type="SMART" id="SM00233">
    <property type="entry name" value="PH"/>
    <property type="match status" value="1"/>
</dbReference>